<dbReference type="EMBL" id="JAKUCV010005924">
    <property type="protein sequence ID" value="KAJ4829313.1"/>
    <property type="molecule type" value="Genomic_DNA"/>
</dbReference>
<evidence type="ECO:0000256" key="3">
    <source>
        <dbReference type="ARBA" id="ARBA00022471"/>
    </source>
</evidence>
<keyword evidence="5 6" id="KW-0732">Signal</keyword>
<keyword evidence="4" id="KW-0964">Secreted</keyword>
<feature type="chain" id="PRO_5040275849" description="S-protein homolog" evidence="6">
    <location>
        <begin position="24"/>
        <end position="135"/>
    </location>
</feature>
<dbReference type="InterPro" id="IPR010264">
    <property type="entry name" value="Self-incomp_S1"/>
</dbReference>
<reference evidence="7" key="1">
    <citation type="submission" date="2022-02" db="EMBL/GenBank/DDBJ databases">
        <authorList>
            <person name="Henning P.M."/>
            <person name="McCubbin A.G."/>
            <person name="Shore J.S."/>
        </authorList>
    </citation>
    <scope>NUCLEOTIDE SEQUENCE</scope>
    <source>
        <strain evidence="7">F60SS</strain>
        <tissue evidence="7">Leaves</tissue>
    </source>
</reference>
<evidence type="ECO:0000256" key="4">
    <source>
        <dbReference type="ARBA" id="ARBA00022525"/>
    </source>
</evidence>
<comment type="caution">
    <text evidence="7">The sequence shown here is derived from an EMBL/GenBank/DDBJ whole genome shotgun (WGS) entry which is preliminary data.</text>
</comment>
<keyword evidence="8" id="KW-1185">Reference proteome</keyword>
<dbReference type="PANTHER" id="PTHR35630:SF1">
    <property type="entry name" value="LEGUMINOSIN GROUP486 SECRETED PEPTIDE"/>
    <property type="match status" value="1"/>
</dbReference>
<protein>
    <recommendedName>
        <fullName evidence="9">S-protein homolog</fullName>
    </recommendedName>
</protein>
<accession>A0A9Q0FD61</accession>
<dbReference type="PANTHER" id="PTHR35630">
    <property type="entry name" value="LEGUMINOSIN GROUP486 SECRETED PEPTIDE"/>
    <property type="match status" value="1"/>
</dbReference>
<keyword evidence="3" id="KW-0713">Self-incompatibility</keyword>
<dbReference type="Pfam" id="PF05938">
    <property type="entry name" value="Self-incomp_S1"/>
    <property type="match status" value="1"/>
</dbReference>
<dbReference type="AlphaFoldDB" id="A0A9Q0FD61"/>
<evidence type="ECO:0000256" key="6">
    <source>
        <dbReference type="SAM" id="SignalP"/>
    </source>
</evidence>
<dbReference type="GO" id="GO:0060320">
    <property type="term" value="P:rejection of self pollen"/>
    <property type="evidence" value="ECO:0007669"/>
    <property type="project" value="UniProtKB-KW"/>
</dbReference>
<reference evidence="7" key="2">
    <citation type="journal article" date="2023" name="Plants (Basel)">
        <title>Annotation of the Turnera subulata (Passifloraceae) Draft Genome Reveals the S-Locus Evolved after the Divergence of Turneroideae from Passifloroideae in a Stepwise Manner.</title>
        <authorList>
            <person name="Henning P.M."/>
            <person name="Roalson E.H."/>
            <person name="Mir W."/>
            <person name="McCubbin A.G."/>
            <person name="Shore J.S."/>
        </authorList>
    </citation>
    <scope>NUCLEOTIDE SEQUENCE</scope>
    <source>
        <strain evidence="7">F60SS</strain>
    </source>
</reference>
<evidence type="ECO:0000313" key="8">
    <source>
        <dbReference type="Proteomes" id="UP001141552"/>
    </source>
</evidence>
<dbReference type="GO" id="GO:0005576">
    <property type="term" value="C:extracellular region"/>
    <property type="evidence" value="ECO:0007669"/>
    <property type="project" value="UniProtKB-SubCell"/>
</dbReference>
<comment type="similarity">
    <text evidence="2">Belongs to the plant self-incompatibility (S1) protein family.</text>
</comment>
<gene>
    <name evidence="7" type="ORF">Tsubulata_019039</name>
</gene>
<evidence type="ECO:0000256" key="2">
    <source>
        <dbReference type="ARBA" id="ARBA00005581"/>
    </source>
</evidence>
<dbReference type="Proteomes" id="UP001141552">
    <property type="component" value="Unassembled WGS sequence"/>
</dbReference>
<evidence type="ECO:0000313" key="7">
    <source>
        <dbReference type="EMBL" id="KAJ4829313.1"/>
    </source>
</evidence>
<evidence type="ECO:0000256" key="5">
    <source>
        <dbReference type="ARBA" id="ARBA00022729"/>
    </source>
</evidence>
<dbReference type="OrthoDB" id="826549at2759"/>
<sequence length="135" mass="15739">MATPRNHFLLFLNLAFLFSAAIATKVNTENQPTVYIINSMPPNSQSIEVNCSSASSPIVDRELLVTEAYQLNVESKIPYLCIARMTQRRYIQIFDAYLPSRDKAHCKIYWLVNQDGFYLSWDRDKWVRKALWQSE</sequence>
<evidence type="ECO:0000256" key="1">
    <source>
        <dbReference type="ARBA" id="ARBA00004613"/>
    </source>
</evidence>
<evidence type="ECO:0008006" key="9">
    <source>
        <dbReference type="Google" id="ProtNLM"/>
    </source>
</evidence>
<name>A0A9Q0FD61_9ROSI</name>
<proteinExistence type="inferred from homology"/>
<feature type="signal peptide" evidence="6">
    <location>
        <begin position="1"/>
        <end position="23"/>
    </location>
</feature>
<organism evidence="7 8">
    <name type="scientific">Turnera subulata</name>
    <dbReference type="NCBI Taxonomy" id="218843"/>
    <lineage>
        <taxon>Eukaryota</taxon>
        <taxon>Viridiplantae</taxon>
        <taxon>Streptophyta</taxon>
        <taxon>Embryophyta</taxon>
        <taxon>Tracheophyta</taxon>
        <taxon>Spermatophyta</taxon>
        <taxon>Magnoliopsida</taxon>
        <taxon>eudicotyledons</taxon>
        <taxon>Gunneridae</taxon>
        <taxon>Pentapetalae</taxon>
        <taxon>rosids</taxon>
        <taxon>fabids</taxon>
        <taxon>Malpighiales</taxon>
        <taxon>Passifloraceae</taxon>
        <taxon>Turnera</taxon>
    </lineage>
</organism>
<comment type="subcellular location">
    <subcellularLocation>
        <location evidence="1">Secreted</location>
    </subcellularLocation>
</comment>